<dbReference type="FunFam" id="3.40.470.10:FF:000005">
    <property type="entry name" value="Single-strand selective monofunctional uracil DNA glycosylase"/>
    <property type="match status" value="1"/>
</dbReference>
<evidence type="ECO:0000313" key="7">
    <source>
        <dbReference type="EMBL" id="QDT57537.1"/>
    </source>
</evidence>
<keyword evidence="5" id="KW-0234">DNA repair</keyword>
<dbReference type="CDD" id="cd19374">
    <property type="entry name" value="UDG-F3_SMUG1-like"/>
    <property type="match status" value="1"/>
</dbReference>
<dbReference type="Pfam" id="PF03167">
    <property type="entry name" value="UDG"/>
    <property type="match status" value="1"/>
</dbReference>
<organism evidence="7 8">
    <name type="scientific">Stieleria bergensis</name>
    <dbReference type="NCBI Taxonomy" id="2528025"/>
    <lineage>
        <taxon>Bacteria</taxon>
        <taxon>Pseudomonadati</taxon>
        <taxon>Planctomycetota</taxon>
        <taxon>Planctomycetia</taxon>
        <taxon>Pirellulales</taxon>
        <taxon>Pirellulaceae</taxon>
        <taxon>Stieleria</taxon>
    </lineage>
</organism>
<dbReference type="InterPro" id="IPR039134">
    <property type="entry name" value="SMUG1"/>
</dbReference>
<evidence type="ECO:0000256" key="1">
    <source>
        <dbReference type="ARBA" id="ARBA00007889"/>
    </source>
</evidence>
<keyword evidence="8" id="KW-1185">Reference proteome</keyword>
<dbReference type="AlphaFoldDB" id="A0A517SN32"/>
<gene>
    <name evidence="7" type="ORF">SV7mr_00190</name>
</gene>
<dbReference type="Gene3D" id="3.40.470.10">
    <property type="entry name" value="Uracil-DNA glycosylase-like domain"/>
    <property type="match status" value="1"/>
</dbReference>
<dbReference type="PANTHER" id="PTHR13235:SF2">
    <property type="entry name" value="SINGLE-STRAND SELECTIVE MONOFUNCTIONAL URACIL DNA GLYCOSYLASE"/>
    <property type="match status" value="1"/>
</dbReference>
<reference evidence="7 8" key="1">
    <citation type="submission" date="2019-02" db="EMBL/GenBank/DDBJ databases">
        <title>Deep-cultivation of Planctomycetes and their phenomic and genomic characterization uncovers novel biology.</title>
        <authorList>
            <person name="Wiegand S."/>
            <person name="Jogler M."/>
            <person name="Boedeker C."/>
            <person name="Pinto D."/>
            <person name="Vollmers J."/>
            <person name="Rivas-Marin E."/>
            <person name="Kohn T."/>
            <person name="Peeters S.H."/>
            <person name="Heuer A."/>
            <person name="Rast P."/>
            <person name="Oberbeckmann S."/>
            <person name="Bunk B."/>
            <person name="Jeske O."/>
            <person name="Meyerdierks A."/>
            <person name="Storesund J.E."/>
            <person name="Kallscheuer N."/>
            <person name="Luecker S."/>
            <person name="Lage O.M."/>
            <person name="Pohl T."/>
            <person name="Merkel B.J."/>
            <person name="Hornburger P."/>
            <person name="Mueller R.-W."/>
            <person name="Bruemmer F."/>
            <person name="Labrenz M."/>
            <person name="Spormann A.M."/>
            <person name="Op den Camp H."/>
            <person name="Overmann J."/>
            <person name="Amann R."/>
            <person name="Jetten M.S.M."/>
            <person name="Mascher T."/>
            <person name="Medema M.H."/>
            <person name="Devos D.P."/>
            <person name="Kaster A.-K."/>
            <person name="Ovreas L."/>
            <person name="Rohde M."/>
            <person name="Galperin M.Y."/>
            <person name="Jogler C."/>
        </authorList>
    </citation>
    <scope>NUCLEOTIDE SEQUENCE [LARGE SCALE GENOMIC DNA]</scope>
    <source>
        <strain evidence="7 8">SV_7m_r</strain>
    </source>
</reference>
<evidence type="ECO:0000256" key="3">
    <source>
        <dbReference type="ARBA" id="ARBA00022801"/>
    </source>
</evidence>
<dbReference type="RefSeq" id="WP_419187909.1">
    <property type="nucleotide sequence ID" value="NZ_CP036272.1"/>
</dbReference>
<comment type="similarity">
    <text evidence="1">Belongs to the uracil-DNA glycosylase (UDG) superfamily. SMUG1 family.</text>
</comment>
<protein>
    <submittedName>
        <fullName evidence="7">Uracil DNA glycosylase superfamily protein</fullName>
    </submittedName>
</protein>
<dbReference type="InterPro" id="IPR036895">
    <property type="entry name" value="Uracil-DNA_glycosylase-like_sf"/>
</dbReference>
<dbReference type="EMBL" id="CP036272">
    <property type="protein sequence ID" value="QDT57537.1"/>
    <property type="molecule type" value="Genomic_DNA"/>
</dbReference>
<sequence>MNQSITRDLTRIASDLAKSVDQLCFAEPVTHVYNPLVYAWKAHQEYLSLANGNLEALFLGMNPGPWGMAQTGVPFGEIAAVRDWMQIECPVDKPPNEHEKRPIEGFACQRSEVSGRRLWGLFSEHYVTPDAFFQSQFVVNYCPLVFMEQSARNRTPDKLPANEREPLTAVCDYHLLAVMQLLKPRFLVAVGVYAEACFKRVVQQGNFDATIVRILHPSPASPAANKDWAGKVTKQLVNAGVWKS</sequence>
<evidence type="ECO:0000256" key="5">
    <source>
        <dbReference type="ARBA" id="ARBA00023204"/>
    </source>
</evidence>
<dbReference type="PANTHER" id="PTHR13235">
    <property type="entry name" value="SINGLE-STRAND SELECTIVE MONOFUNCTIONAL URACIL DNA GLYCOSYLASE"/>
    <property type="match status" value="1"/>
</dbReference>
<dbReference type="GO" id="GO:0003677">
    <property type="term" value="F:DNA binding"/>
    <property type="evidence" value="ECO:0007669"/>
    <property type="project" value="UniProtKB-KW"/>
</dbReference>
<evidence type="ECO:0000313" key="8">
    <source>
        <dbReference type="Proteomes" id="UP000315003"/>
    </source>
</evidence>
<dbReference type="GO" id="GO:0000703">
    <property type="term" value="F:oxidized pyrimidine nucleobase lesion DNA N-glycosylase activity"/>
    <property type="evidence" value="ECO:0007669"/>
    <property type="project" value="TreeGrafter"/>
</dbReference>
<keyword evidence="3" id="KW-0378">Hydrolase</keyword>
<proteinExistence type="inferred from homology"/>
<feature type="domain" description="Uracil-DNA glycosylase-like" evidence="6">
    <location>
        <begin position="51"/>
        <end position="224"/>
    </location>
</feature>
<dbReference type="GO" id="GO:0006284">
    <property type="term" value="P:base-excision repair"/>
    <property type="evidence" value="ECO:0007669"/>
    <property type="project" value="InterPro"/>
</dbReference>
<accession>A0A517SN32</accession>
<keyword evidence="2" id="KW-0227">DNA damage</keyword>
<name>A0A517SN32_9BACT</name>
<evidence type="ECO:0000256" key="2">
    <source>
        <dbReference type="ARBA" id="ARBA00022763"/>
    </source>
</evidence>
<evidence type="ECO:0000259" key="6">
    <source>
        <dbReference type="Pfam" id="PF03167"/>
    </source>
</evidence>
<evidence type="ECO:0000256" key="4">
    <source>
        <dbReference type="ARBA" id="ARBA00023125"/>
    </source>
</evidence>
<dbReference type="SUPFAM" id="SSF52141">
    <property type="entry name" value="Uracil-DNA glycosylase-like"/>
    <property type="match status" value="1"/>
</dbReference>
<keyword evidence="4" id="KW-0238">DNA-binding</keyword>
<dbReference type="GO" id="GO:0017065">
    <property type="term" value="F:single-strand selective uracil DNA N-glycosylase activity"/>
    <property type="evidence" value="ECO:0007669"/>
    <property type="project" value="InterPro"/>
</dbReference>
<dbReference type="InterPro" id="IPR005122">
    <property type="entry name" value="Uracil-DNA_glycosylase-like"/>
</dbReference>
<dbReference type="Proteomes" id="UP000315003">
    <property type="component" value="Chromosome"/>
</dbReference>